<feature type="chain" id="PRO_5008136025" evidence="2">
    <location>
        <begin position="22"/>
        <end position="143"/>
    </location>
</feature>
<proteinExistence type="predicted"/>
<evidence type="ECO:0000313" key="3">
    <source>
        <dbReference type="EnsemblMetazoa" id="AMAM011499-PA"/>
    </source>
</evidence>
<accession>A0A182SQP6</accession>
<evidence type="ECO:0000313" key="4">
    <source>
        <dbReference type="Proteomes" id="UP000075901"/>
    </source>
</evidence>
<feature type="region of interest" description="Disordered" evidence="1">
    <location>
        <begin position="27"/>
        <end position="51"/>
    </location>
</feature>
<protein>
    <submittedName>
        <fullName evidence="3">Uncharacterized protein</fullName>
    </submittedName>
</protein>
<reference evidence="4" key="1">
    <citation type="submission" date="2013-09" db="EMBL/GenBank/DDBJ databases">
        <title>The Genome Sequence of Anopheles maculatus species B.</title>
        <authorList>
            <consortium name="The Broad Institute Genomics Platform"/>
            <person name="Neafsey D.E."/>
            <person name="Besansky N."/>
            <person name="Howell P."/>
            <person name="Walton C."/>
            <person name="Young S.K."/>
            <person name="Zeng Q."/>
            <person name="Gargeya S."/>
            <person name="Fitzgerald M."/>
            <person name="Haas B."/>
            <person name="Abouelleil A."/>
            <person name="Allen A.W."/>
            <person name="Alvarado L."/>
            <person name="Arachchi H.M."/>
            <person name="Berlin A.M."/>
            <person name="Chapman S.B."/>
            <person name="Gainer-Dewar J."/>
            <person name="Goldberg J."/>
            <person name="Griggs A."/>
            <person name="Gujja S."/>
            <person name="Hansen M."/>
            <person name="Howarth C."/>
            <person name="Imamovic A."/>
            <person name="Ireland A."/>
            <person name="Larimer J."/>
            <person name="McCowan C."/>
            <person name="Murphy C."/>
            <person name="Pearson M."/>
            <person name="Poon T.W."/>
            <person name="Priest M."/>
            <person name="Roberts A."/>
            <person name="Saif S."/>
            <person name="Shea T."/>
            <person name="Sisk P."/>
            <person name="Sykes S."/>
            <person name="Wortman J."/>
            <person name="Nusbaum C."/>
            <person name="Birren B."/>
        </authorList>
    </citation>
    <scope>NUCLEOTIDE SEQUENCE [LARGE SCALE GENOMIC DNA]</scope>
    <source>
        <strain evidence="4">maculatus3</strain>
    </source>
</reference>
<organism evidence="3 4">
    <name type="scientific">Anopheles maculatus</name>
    <dbReference type="NCBI Taxonomy" id="74869"/>
    <lineage>
        <taxon>Eukaryota</taxon>
        <taxon>Metazoa</taxon>
        <taxon>Ecdysozoa</taxon>
        <taxon>Arthropoda</taxon>
        <taxon>Hexapoda</taxon>
        <taxon>Insecta</taxon>
        <taxon>Pterygota</taxon>
        <taxon>Neoptera</taxon>
        <taxon>Endopterygota</taxon>
        <taxon>Diptera</taxon>
        <taxon>Nematocera</taxon>
        <taxon>Culicoidea</taxon>
        <taxon>Culicidae</taxon>
        <taxon>Anophelinae</taxon>
        <taxon>Anopheles</taxon>
        <taxon>Anopheles maculatus group</taxon>
    </lineage>
</organism>
<sequence>MNSNAVALLLFVALAVCIGDSAEIPPLPVQDDQTTGGDGGGGGGDGGASSSEAQECKFVQCVIINFFLHRSGDEPVDLAFSSGFLGLVRFYWMYCDEELLVLAVSALRRWEVTGRDSIAVGQGVRCNKGCAFRTWWVNQCAEL</sequence>
<feature type="signal peptide" evidence="2">
    <location>
        <begin position="1"/>
        <end position="21"/>
    </location>
</feature>
<dbReference type="VEuPathDB" id="VectorBase:AMAM011499"/>
<keyword evidence="4" id="KW-1185">Reference proteome</keyword>
<evidence type="ECO:0000256" key="1">
    <source>
        <dbReference type="SAM" id="MobiDB-lite"/>
    </source>
</evidence>
<keyword evidence="2" id="KW-0732">Signal</keyword>
<reference evidence="3" key="2">
    <citation type="submission" date="2020-05" db="UniProtKB">
        <authorList>
            <consortium name="EnsemblMetazoa"/>
        </authorList>
    </citation>
    <scope>IDENTIFICATION</scope>
    <source>
        <strain evidence="3">maculatus3</strain>
    </source>
</reference>
<dbReference type="Proteomes" id="UP000075901">
    <property type="component" value="Unassembled WGS sequence"/>
</dbReference>
<feature type="compositionally biased region" description="Gly residues" evidence="1">
    <location>
        <begin position="36"/>
        <end position="47"/>
    </location>
</feature>
<dbReference type="EnsemblMetazoa" id="AMAM011499-RA">
    <property type="protein sequence ID" value="AMAM011499-PA"/>
    <property type="gene ID" value="AMAM011499"/>
</dbReference>
<evidence type="ECO:0000256" key="2">
    <source>
        <dbReference type="SAM" id="SignalP"/>
    </source>
</evidence>
<dbReference type="AlphaFoldDB" id="A0A182SQP6"/>
<name>A0A182SQP6_9DIPT</name>